<feature type="domain" description="ATPase AAA-type core" evidence="1">
    <location>
        <begin position="65"/>
        <end position="138"/>
    </location>
</feature>
<dbReference type="GO" id="GO:0016887">
    <property type="term" value="F:ATP hydrolysis activity"/>
    <property type="evidence" value="ECO:0007669"/>
    <property type="project" value="InterPro"/>
</dbReference>
<protein>
    <submittedName>
        <fullName evidence="2">ATP-binding protein</fullName>
    </submittedName>
</protein>
<dbReference type="Pfam" id="PF13304">
    <property type="entry name" value="AAA_21"/>
    <property type="match status" value="1"/>
</dbReference>
<keyword evidence="3" id="KW-1185">Reference proteome</keyword>
<evidence type="ECO:0000313" key="3">
    <source>
        <dbReference type="Proteomes" id="UP000321291"/>
    </source>
</evidence>
<dbReference type="PANTHER" id="PTHR40396:SF1">
    <property type="entry name" value="ATPASE AAA-TYPE CORE DOMAIN-CONTAINING PROTEIN"/>
    <property type="match status" value="1"/>
</dbReference>
<dbReference type="Gene3D" id="3.40.50.300">
    <property type="entry name" value="P-loop containing nucleotide triphosphate hydrolases"/>
    <property type="match status" value="1"/>
</dbReference>
<dbReference type="AlphaFoldDB" id="A0A5B8VR13"/>
<proteinExistence type="predicted"/>
<dbReference type="GO" id="GO:0005524">
    <property type="term" value="F:ATP binding"/>
    <property type="evidence" value="ECO:0007669"/>
    <property type="project" value="UniProtKB-KW"/>
</dbReference>
<dbReference type="CDD" id="cd00267">
    <property type="entry name" value="ABC_ATPase"/>
    <property type="match status" value="1"/>
</dbReference>
<dbReference type="SUPFAM" id="SSF52540">
    <property type="entry name" value="P-loop containing nucleoside triphosphate hydrolases"/>
    <property type="match status" value="1"/>
</dbReference>
<evidence type="ECO:0000259" key="1">
    <source>
        <dbReference type="Pfam" id="PF13304"/>
    </source>
</evidence>
<dbReference type="RefSeq" id="WP_146787793.1">
    <property type="nucleotide sequence ID" value="NZ_CP042434.1"/>
</dbReference>
<gene>
    <name evidence="2" type="ORF">FSB73_22925</name>
</gene>
<reference evidence="2 3" key="1">
    <citation type="journal article" date="2017" name="Int. J. Syst. Evol. Microbiol.">
        <title>Arachidicoccus ginsenosidivorans sp. nov., with ginsenoside-converting activity isolated from ginseng cultivating soil.</title>
        <authorList>
            <person name="Siddiqi M.Z."/>
            <person name="Aslam Z."/>
            <person name="Im W.T."/>
        </authorList>
    </citation>
    <scope>NUCLEOTIDE SEQUENCE [LARGE SCALE GENOMIC DNA]</scope>
    <source>
        <strain evidence="2 3">Gsoil 809</strain>
    </source>
</reference>
<dbReference type="KEGG" id="agi:FSB73_22925"/>
<sequence length="198" mass="22631">MKNSLLKRQVSNLITAIDTKIKGITISDKATKDQFSVQLGFVSEYIIHAEHDLYDDGMLQQKIESLTFSEESKGTQTLFILGARILDAINNGSVLIIDEFDTSLHPHVTRFLLTLFLSSYNNKGAQLIFSTHDISLLEKNLLRRDQIWFTEKKDNGASELYCLQDFEGIKEDIPFEKWYMAGKFGALPNLHHIDNVFE</sequence>
<keyword evidence="2" id="KW-0067">ATP-binding</keyword>
<dbReference type="InterPro" id="IPR003959">
    <property type="entry name" value="ATPase_AAA_core"/>
</dbReference>
<accession>A0A5B8VR13</accession>
<dbReference type="Proteomes" id="UP000321291">
    <property type="component" value="Chromosome"/>
</dbReference>
<keyword evidence="2" id="KW-0547">Nucleotide-binding</keyword>
<evidence type="ECO:0000313" key="2">
    <source>
        <dbReference type="EMBL" id="QEC74094.1"/>
    </source>
</evidence>
<dbReference type="InterPro" id="IPR027417">
    <property type="entry name" value="P-loop_NTPase"/>
</dbReference>
<organism evidence="2 3">
    <name type="scientific">Arachidicoccus ginsenosidivorans</name>
    <dbReference type="NCBI Taxonomy" id="496057"/>
    <lineage>
        <taxon>Bacteria</taxon>
        <taxon>Pseudomonadati</taxon>
        <taxon>Bacteroidota</taxon>
        <taxon>Chitinophagia</taxon>
        <taxon>Chitinophagales</taxon>
        <taxon>Chitinophagaceae</taxon>
        <taxon>Arachidicoccus</taxon>
    </lineage>
</organism>
<name>A0A5B8VR13_9BACT</name>
<dbReference type="EMBL" id="CP042434">
    <property type="protein sequence ID" value="QEC74094.1"/>
    <property type="molecule type" value="Genomic_DNA"/>
</dbReference>
<dbReference type="PANTHER" id="PTHR40396">
    <property type="entry name" value="ATPASE-LIKE PROTEIN"/>
    <property type="match status" value="1"/>
</dbReference>
<dbReference type="OrthoDB" id="9809324at2"/>